<accession>A0A9W6U6G2</accession>
<evidence type="ECO:0000313" key="2">
    <source>
        <dbReference type="Proteomes" id="UP001165083"/>
    </source>
</evidence>
<proteinExistence type="predicted"/>
<dbReference type="EMBL" id="BSXW01000582">
    <property type="protein sequence ID" value="GMF26026.1"/>
    <property type="molecule type" value="Genomic_DNA"/>
</dbReference>
<organism evidence="1 2">
    <name type="scientific">Phytophthora lilii</name>
    <dbReference type="NCBI Taxonomy" id="2077276"/>
    <lineage>
        <taxon>Eukaryota</taxon>
        <taxon>Sar</taxon>
        <taxon>Stramenopiles</taxon>
        <taxon>Oomycota</taxon>
        <taxon>Peronosporomycetes</taxon>
        <taxon>Peronosporales</taxon>
        <taxon>Peronosporaceae</taxon>
        <taxon>Phytophthora</taxon>
    </lineage>
</organism>
<keyword evidence="2" id="KW-1185">Reference proteome</keyword>
<protein>
    <submittedName>
        <fullName evidence="1">Unnamed protein product</fullName>
    </submittedName>
</protein>
<sequence length="144" mass="15990">MPDTSWLHFSISLVFRRARSSLRCNTMVRFIVVDVSTLADCVDSLQLPDLGRRSDVEVSPLDVELLEQFLSRSEGSASSANDSTSPNDFKTHGWTGVRSEPALMDCLDMVQRVLTEGTMAREIWTSLICANEGGNDNNTQDCDE</sequence>
<evidence type="ECO:0000313" key="1">
    <source>
        <dbReference type="EMBL" id="GMF26026.1"/>
    </source>
</evidence>
<dbReference type="AlphaFoldDB" id="A0A9W6U6G2"/>
<reference evidence="1" key="1">
    <citation type="submission" date="2023-04" db="EMBL/GenBank/DDBJ databases">
        <title>Phytophthora lilii NBRC 32176.</title>
        <authorList>
            <person name="Ichikawa N."/>
            <person name="Sato H."/>
            <person name="Tonouchi N."/>
        </authorList>
    </citation>
    <scope>NUCLEOTIDE SEQUENCE</scope>
    <source>
        <strain evidence="1">NBRC 32176</strain>
    </source>
</reference>
<dbReference type="Proteomes" id="UP001165083">
    <property type="component" value="Unassembled WGS sequence"/>
</dbReference>
<gene>
    <name evidence="1" type="ORF">Plil01_001079800</name>
</gene>
<name>A0A9W6U6G2_9STRA</name>
<comment type="caution">
    <text evidence="1">The sequence shown here is derived from an EMBL/GenBank/DDBJ whole genome shotgun (WGS) entry which is preliminary data.</text>
</comment>